<feature type="transmembrane region" description="Helical" evidence="9">
    <location>
        <begin position="176"/>
        <end position="200"/>
    </location>
</feature>
<evidence type="ECO:0000256" key="8">
    <source>
        <dbReference type="SAM" id="MobiDB-lite"/>
    </source>
</evidence>
<evidence type="ECO:0000256" key="6">
    <source>
        <dbReference type="ARBA" id="ARBA00022989"/>
    </source>
</evidence>
<feature type="transmembrane region" description="Helical" evidence="9">
    <location>
        <begin position="89"/>
        <end position="112"/>
    </location>
</feature>
<feature type="transmembrane region" description="Helical" evidence="9">
    <location>
        <begin position="420"/>
        <end position="441"/>
    </location>
</feature>
<dbReference type="PANTHER" id="PTHR12266:SF0">
    <property type="entry name" value="MITOCHONDRIAL SODIUM_CALCIUM EXCHANGER PROTEIN"/>
    <property type="match status" value="1"/>
</dbReference>
<evidence type="ECO:0000256" key="9">
    <source>
        <dbReference type="SAM" id="Phobius"/>
    </source>
</evidence>
<name>A0ABY6KSF1_9ARAC</name>
<dbReference type="Gene3D" id="1.20.1420.30">
    <property type="entry name" value="NCX, central ion-binding region"/>
    <property type="match status" value="2"/>
</dbReference>
<evidence type="ECO:0000256" key="5">
    <source>
        <dbReference type="ARBA" id="ARBA00022692"/>
    </source>
</evidence>
<feature type="transmembrane region" description="Helical" evidence="9">
    <location>
        <begin position="513"/>
        <end position="535"/>
    </location>
</feature>
<keyword evidence="4" id="KW-0109">Calcium transport</keyword>
<evidence type="ECO:0000256" key="2">
    <source>
        <dbReference type="ARBA" id="ARBA00022448"/>
    </source>
</evidence>
<feature type="transmembrane region" description="Helical" evidence="9">
    <location>
        <begin position="477"/>
        <end position="507"/>
    </location>
</feature>
<keyword evidence="2" id="KW-0813">Transport</keyword>
<keyword evidence="3" id="KW-0050">Antiport</keyword>
<proteinExistence type="predicted"/>
<evidence type="ECO:0000256" key="7">
    <source>
        <dbReference type="ARBA" id="ARBA00023136"/>
    </source>
</evidence>
<organism evidence="11 12">
    <name type="scientific">Cordylochernes scorpioides</name>
    <dbReference type="NCBI Taxonomy" id="51811"/>
    <lineage>
        <taxon>Eukaryota</taxon>
        <taxon>Metazoa</taxon>
        <taxon>Ecdysozoa</taxon>
        <taxon>Arthropoda</taxon>
        <taxon>Chelicerata</taxon>
        <taxon>Arachnida</taxon>
        <taxon>Pseudoscorpiones</taxon>
        <taxon>Cheliferoidea</taxon>
        <taxon>Chernetidae</taxon>
        <taxon>Cordylochernes</taxon>
    </lineage>
</organism>
<sequence>MNKQCRGVHQVNASDQCNFVRNASDCRSLIGYVDYVNFMFCTFETTPPSVVLGVLWLFTLFIGLGVTANNFLCPALFVISKTLRMSQNVAGVTLLAFGNGSPDIFSAIAGIKQGKNELVVGGLIGGGIFVTTIVAGSIFLCANPFTLMKRPFLRDIMFYLGAASWAYYLFYSEAIYIYHSIGFISLYIVYIIVVVVSRIIRQKQIEKAKRECAQENQNQIKEKVKDPNTNGPAPTGTETIKFSKGLSDFDDPESYGVVLKASHSRTPKQSLAGRTPRHSVVSARHSTAGMKRHSTASRPSITRRPSGFINQAFVVPVGDNICITADNTVISLETPTKAPNKPLEELIREEEEEDYPPMSECMEFLHLLSPVNFQSWEFMPLWEKILEVVKSPVLLLLTLTTPVVDLSHPKQYWCRPLNTMHLVTGPIFIALVIAGGDSMIAGKVPTLVVVGLCSLAVGLIVFLTTDNDTPPPYHLAFAYLGFLVSVVWIYCIANEIVVLLQAIGVVFNLSDTIIGLTILAWGNCLLDFLSNIAVARKGFPRMGIAACFGSPFLTLLLGVGIPTCLELVGHAKDAIKLNYTNLTTVLFTTLAVSLISTLATMTSFRFRVRKMYGAYLILLYFVFLVTAILIESKVV</sequence>
<evidence type="ECO:0000256" key="4">
    <source>
        <dbReference type="ARBA" id="ARBA00022568"/>
    </source>
</evidence>
<keyword evidence="4" id="KW-0406">Ion transport</keyword>
<evidence type="ECO:0000313" key="11">
    <source>
        <dbReference type="EMBL" id="UYV71766.1"/>
    </source>
</evidence>
<feature type="transmembrane region" description="Helical" evidence="9">
    <location>
        <begin position="542"/>
        <end position="561"/>
    </location>
</feature>
<dbReference type="InterPro" id="IPR051359">
    <property type="entry name" value="CaCA_antiporter"/>
</dbReference>
<feature type="transmembrane region" description="Helical" evidence="9">
    <location>
        <begin position="447"/>
        <end position="465"/>
    </location>
</feature>
<dbReference type="EMBL" id="CP092871">
    <property type="protein sequence ID" value="UYV71766.1"/>
    <property type="molecule type" value="Genomic_DNA"/>
</dbReference>
<gene>
    <name evidence="11" type="ORF">LAZ67_9000308</name>
</gene>
<keyword evidence="12" id="KW-1185">Reference proteome</keyword>
<feature type="transmembrane region" description="Helical" evidence="9">
    <location>
        <begin position="54"/>
        <end position="77"/>
    </location>
</feature>
<evidence type="ECO:0000259" key="10">
    <source>
        <dbReference type="Pfam" id="PF01699"/>
    </source>
</evidence>
<feature type="domain" description="Sodium/calcium exchanger membrane region" evidence="10">
    <location>
        <begin position="55"/>
        <end position="195"/>
    </location>
</feature>
<feature type="region of interest" description="Disordered" evidence="8">
    <location>
        <begin position="264"/>
        <end position="302"/>
    </location>
</feature>
<dbReference type="InterPro" id="IPR004837">
    <property type="entry name" value="NaCa_Exmemb"/>
</dbReference>
<keyword evidence="5 9" id="KW-0812">Transmembrane</keyword>
<keyword evidence="6 9" id="KW-1133">Transmembrane helix</keyword>
<reference evidence="11 12" key="1">
    <citation type="submission" date="2022-01" db="EMBL/GenBank/DDBJ databases">
        <title>A chromosomal length assembly of Cordylochernes scorpioides.</title>
        <authorList>
            <person name="Zeh D."/>
            <person name="Zeh J."/>
        </authorList>
    </citation>
    <scope>NUCLEOTIDE SEQUENCE [LARGE SCALE GENOMIC DNA]</scope>
    <source>
        <strain evidence="11">IN4F17</strain>
        <tissue evidence="11">Whole Body</tissue>
    </source>
</reference>
<protein>
    <submittedName>
        <fullName evidence="11">SLC8B1</fullName>
    </submittedName>
</protein>
<dbReference type="PANTHER" id="PTHR12266">
    <property type="entry name" value="NA+/CA2+ K+ INDEPENDENT EXCHANGER"/>
    <property type="match status" value="1"/>
</dbReference>
<comment type="subcellular location">
    <subcellularLocation>
        <location evidence="1">Membrane</location>
        <topology evidence="1">Multi-pass membrane protein</topology>
    </subcellularLocation>
</comment>
<evidence type="ECO:0000256" key="1">
    <source>
        <dbReference type="ARBA" id="ARBA00004141"/>
    </source>
</evidence>
<dbReference type="Proteomes" id="UP001235939">
    <property type="component" value="Chromosome 09"/>
</dbReference>
<evidence type="ECO:0000256" key="3">
    <source>
        <dbReference type="ARBA" id="ARBA00022449"/>
    </source>
</evidence>
<keyword evidence="7 9" id="KW-0472">Membrane</keyword>
<dbReference type="Pfam" id="PF01699">
    <property type="entry name" value="Na_Ca_ex"/>
    <property type="match status" value="2"/>
</dbReference>
<feature type="domain" description="Sodium/calcium exchanger membrane region" evidence="10">
    <location>
        <begin position="478"/>
        <end position="628"/>
    </location>
</feature>
<feature type="transmembrane region" description="Helical" evidence="9">
    <location>
        <begin position="118"/>
        <end position="140"/>
    </location>
</feature>
<keyword evidence="4" id="KW-0106">Calcium</keyword>
<feature type="transmembrane region" description="Helical" evidence="9">
    <location>
        <begin position="581"/>
        <end position="600"/>
    </location>
</feature>
<dbReference type="InterPro" id="IPR044880">
    <property type="entry name" value="NCX_ion-bd_dom_sf"/>
</dbReference>
<accession>A0ABY6KSF1</accession>
<feature type="transmembrane region" description="Helical" evidence="9">
    <location>
        <begin position="612"/>
        <end position="630"/>
    </location>
</feature>
<evidence type="ECO:0000313" key="12">
    <source>
        <dbReference type="Proteomes" id="UP001235939"/>
    </source>
</evidence>